<dbReference type="PROSITE" id="PS50051">
    <property type="entry name" value="MCM_2"/>
    <property type="match status" value="1"/>
</dbReference>
<dbReference type="SMART" id="SM00350">
    <property type="entry name" value="MCM"/>
    <property type="match status" value="1"/>
</dbReference>
<keyword evidence="10 12" id="KW-0131">Cell cycle</keyword>
<evidence type="ECO:0000256" key="11">
    <source>
        <dbReference type="RuleBase" id="RU004070"/>
    </source>
</evidence>
<evidence type="ECO:0000256" key="2">
    <source>
        <dbReference type="ARBA" id="ARBA00008010"/>
    </source>
</evidence>
<evidence type="ECO:0000256" key="7">
    <source>
        <dbReference type="ARBA" id="ARBA00022840"/>
    </source>
</evidence>
<dbReference type="EC" id="3.6.4.12" evidence="12"/>
<dbReference type="Gene3D" id="2.20.28.10">
    <property type="match status" value="1"/>
</dbReference>
<dbReference type="Proteomes" id="UP000785679">
    <property type="component" value="Unassembled WGS sequence"/>
</dbReference>
<feature type="domain" description="MCM C-terminal AAA(+) ATPase" evidence="13">
    <location>
        <begin position="322"/>
        <end position="527"/>
    </location>
</feature>
<protein>
    <recommendedName>
        <fullName evidence="12">DNA replication licensing factor MCM5</fullName>
        <ecNumber evidence="12">3.6.4.12</ecNumber>
    </recommendedName>
</protein>
<proteinExistence type="inferred from homology"/>
<evidence type="ECO:0000256" key="12">
    <source>
        <dbReference type="RuleBase" id="RU368063"/>
    </source>
</evidence>
<dbReference type="PROSITE" id="PS00847">
    <property type="entry name" value="MCM_1"/>
    <property type="match status" value="1"/>
</dbReference>
<keyword evidence="15" id="KW-1185">Reference proteome</keyword>
<comment type="subcellular location">
    <subcellularLocation>
        <location evidence="1 12">Nucleus</location>
    </subcellularLocation>
</comment>
<accession>A0A8J8P5X5</accession>
<dbReference type="GO" id="GO:0005634">
    <property type="term" value="C:nucleus"/>
    <property type="evidence" value="ECO:0007669"/>
    <property type="project" value="UniProtKB-SubCell"/>
</dbReference>
<dbReference type="AlphaFoldDB" id="A0A8J8P5X5"/>
<dbReference type="EMBL" id="RRYP01000916">
    <property type="protein sequence ID" value="TNV86670.1"/>
    <property type="molecule type" value="Genomic_DNA"/>
</dbReference>
<evidence type="ECO:0000256" key="1">
    <source>
        <dbReference type="ARBA" id="ARBA00004123"/>
    </source>
</evidence>
<dbReference type="InterPro" id="IPR041562">
    <property type="entry name" value="MCM_lid"/>
</dbReference>
<dbReference type="SUPFAM" id="SSF50249">
    <property type="entry name" value="Nucleic acid-binding proteins"/>
    <property type="match status" value="1"/>
</dbReference>
<dbReference type="Pfam" id="PF17207">
    <property type="entry name" value="MCM_OB"/>
    <property type="match status" value="1"/>
</dbReference>
<dbReference type="SUPFAM" id="SSF52540">
    <property type="entry name" value="P-loop containing nucleoside triphosphate hydrolases"/>
    <property type="match status" value="1"/>
</dbReference>
<evidence type="ECO:0000313" key="14">
    <source>
        <dbReference type="EMBL" id="TNV86670.1"/>
    </source>
</evidence>
<dbReference type="Pfam" id="PF17855">
    <property type="entry name" value="MCM_lid"/>
    <property type="match status" value="1"/>
</dbReference>
<keyword evidence="9 12" id="KW-0539">Nucleus</keyword>
<comment type="caution">
    <text evidence="14">The sequence shown here is derived from an EMBL/GenBank/DDBJ whole genome shotgun (WGS) entry which is preliminary data.</text>
</comment>
<dbReference type="GO" id="GO:0016787">
    <property type="term" value="F:hydrolase activity"/>
    <property type="evidence" value="ECO:0007669"/>
    <property type="project" value="UniProtKB-KW"/>
</dbReference>
<dbReference type="GO" id="GO:0042555">
    <property type="term" value="C:MCM complex"/>
    <property type="evidence" value="ECO:0007669"/>
    <property type="project" value="UniProtKB-UniRule"/>
</dbReference>
<keyword evidence="8 11" id="KW-0238">DNA-binding</keyword>
<evidence type="ECO:0000256" key="5">
    <source>
        <dbReference type="ARBA" id="ARBA00022801"/>
    </source>
</evidence>
<keyword evidence="6 12" id="KW-0347">Helicase</keyword>
<dbReference type="GO" id="GO:0043138">
    <property type="term" value="F:3'-5' DNA helicase activity"/>
    <property type="evidence" value="ECO:0007669"/>
    <property type="project" value="TreeGrafter"/>
</dbReference>
<evidence type="ECO:0000313" key="15">
    <source>
        <dbReference type="Proteomes" id="UP000785679"/>
    </source>
</evidence>
<evidence type="ECO:0000259" key="13">
    <source>
        <dbReference type="PROSITE" id="PS50051"/>
    </source>
</evidence>
<dbReference type="InterPro" id="IPR018525">
    <property type="entry name" value="MCM_CS"/>
</dbReference>
<dbReference type="PANTHER" id="PTHR11630">
    <property type="entry name" value="DNA REPLICATION LICENSING FACTOR MCM FAMILY MEMBER"/>
    <property type="match status" value="1"/>
</dbReference>
<dbReference type="InterPro" id="IPR008048">
    <property type="entry name" value="MCM5"/>
</dbReference>
<comment type="catalytic activity">
    <reaction evidence="12">
        <text>ATP + H2O = ADP + phosphate + H(+)</text>
        <dbReference type="Rhea" id="RHEA:13065"/>
        <dbReference type="ChEBI" id="CHEBI:15377"/>
        <dbReference type="ChEBI" id="CHEBI:15378"/>
        <dbReference type="ChEBI" id="CHEBI:30616"/>
        <dbReference type="ChEBI" id="CHEBI:43474"/>
        <dbReference type="ChEBI" id="CHEBI:456216"/>
        <dbReference type="EC" id="3.6.4.12"/>
    </reaction>
</comment>
<dbReference type="GO" id="GO:0017116">
    <property type="term" value="F:single-stranded DNA helicase activity"/>
    <property type="evidence" value="ECO:0007669"/>
    <property type="project" value="TreeGrafter"/>
</dbReference>
<dbReference type="InterPro" id="IPR031327">
    <property type="entry name" value="MCM"/>
</dbReference>
<dbReference type="InterPro" id="IPR033762">
    <property type="entry name" value="MCM_OB"/>
</dbReference>
<gene>
    <name evidence="14" type="ORF">FGO68_gene11382</name>
</gene>
<evidence type="ECO:0000256" key="4">
    <source>
        <dbReference type="ARBA" id="ARBA00022741"/>
    </source>
</evidence>
<evidence type="ECO:0000256" key="9">
    <source>
        <dbReference type="ARBA" id="ARBA00023242"/>
    </source>
</evidence>
<keyword evidence="3 12" id="KW-0235">DNA replication</keyword>
<dbReference type="Gene3D" id="2.40.50.140">
    <property type="entry name" value="Nucleic acid-binding proteins"/>
    <property type="match status" value="1"/>
</dbReference>
<dbReference type="Pfam" id="PF14551">
    <property type="entry name" value="MCM_N"/>
    <property type="match status" value="1"/>
</dbReference>
<keyword evidence="4 11" id="KW-0547">Nucleotide-binding</keyword>
<organism evidence="14 15">
    <name type="scientific">Halteria grandinella</name>
    <dbReference type="NCBI Taxonomy" id="5974"/>
    <lineage>
        <taxon>Eukaryota</taxon>
        <taxon>Sar</taxon>
        <taxon>Alveolata</taxon>
        <taxon>Ciliophora</taxon>
        <taxon>Intramacronucleata</taxon>
        <taxon>Spirotrichea</taxon>
        <taxon>Stichotrichia</taxon>
        <taxon>Sporadotrichida</taxon>
        <taxon>Halteriidae</taxon>
        <taxon>Halteria</taxon>
    </lineage>
</organism>
<dbReference type="FunFam" id="3.40.50.300:FF:000929">
    <property type="entry name" value="DNA helicase"/>
    <property type="match status" value="1"/>
</dbReference>
<name>A0A8J8P5X5_HALGN</name>
<dbReference type="GO" id="GO:0003697">
    <property type="term" value="F:single-stranded DNA binding"/>
    <property type="evidence" value="ECO:0007669"/>
    <property type="project" value="TreeGrafter"/>
</dbReference>
<dbReference type="Pfam" id="PF21933">
    <property type="entry name" value="MCM5_C"/>
    <property type="match status" value="1"/>
</dbReference>
<dbReference type="Gene3D" id="3.30.1640.10">
    <property type="entry name" value="mini-chromosome maintenance (MCM) complex, chain A, domain 1"/>
    <property type="match status" value="1"/>
</dbReference>
<evidence type="ECO:0000256" key="6">
    <source>
        <dbReference type="ARBA" id="ARBA00022806"/>
    </source>
</evidence>
<dbReference type="InterPro" id="IPR001208">
    <property type="entry name" value="MCM_dom"/>
</dbReference>
<keyword evidence="5 12" id="KW-0378">Hydrolase</keyword>
<dbReference type="InterPro" id="IPR054125">
    <property type="entry name" value="MCM5_C"/>
</dbReference>
<comment type="function">
    <text evidence="12">Acts as component of the MCM2-7 complex (MCM complex) which is the replicative helicase essential for 'once per cell cycle' DNA replication initiation and elongation in eukaryotic cells. The active ATPase sites in the MCM2-7 ring are formed through the interaction surfaces of two neighboring subunits such that a critical structure of a conserved arginine finger motif is provided in trans relative to the ATP-binding site of the Walker A box of the adjacent subunit. The six ATPase active sites, however, are likely to contribute differentially to the complex helicase activity.</text>
</comment>
<dbReference type="PANTHER" id="PTHR11630:SF42">
    <property type="entry name" value="DNA REPLICATION LICENSING FACTOR MCM5"/>
    <property type="match status" value="1"/>
</dbReference>
<dbReference type="InterPro" id="IPR027925">
    <property type="entry name" value="MCM_N"/>
</dbReference>
<sequence>MGGDQIGGNNGDGFQQIEKDQAFLKFMHFILETQEKNTYIYREQLQNNANKGQYFLRVNFDDIMNFDQQLATSMKTFPGDYLPLFETAIQQVYKTHYQSADEFEDAPLFQVQIHSDEHPRMLRDLQSNFIGQLIVVPGIITNASRTSIRASKVIVQCRNCGHQKQLTVSSGFGGISIPRVCDNQRNPGVDKEKCKIDTYSVVTDRCEYIDQQSLKLQEAPELIPTGEMPRTFLLSCDRYLTDKVTPGNRVKIVGILSILNRSSQNGNANKQVKSTVQQSYIRVIGIMSEANKDGVNTTGFAMPNITQEDEEKIINMSKDPLIYDKISKSIASAIFGQNDIKKAVACLLFGGSPKKLPDGMRLRGDINVLLLGDPSTAKSQFLKFVERVAPISVYTSGKGSSAAGLTASIIKDPSGEFQLEGGAMVLADGGVVCIDEFDKMRPQDRVAIHEAMEQQTISIAKAGITTILNSRTSVLAAANPIFGRYDDLKHAAEQIDFQSSILSRFDCIFIVKDIREESADKAIATHVVNLHQYASKMREDQQGEITIDLMKKYLTYAKMKFFPRLSEEAGQVLQDMYVSDRMNSKDQKISKKSTGIPITVRQLEAIIRLSEAIARIHLQTQVKVQHVEEAHRIFKISTLNAAQSGMTAKNIDSPAELMPLIRKVEEAIKRRVAIGTKISYPKLQQEMMQRFENAKAIDHAIISMIKRDEFIHMEGRKILHRKR</sequence>
<dbReference type="OrthoDB" id="10036721at2759"/>
<reference evidence="14" key="1">
    <citation type="submission" date="2019-06" db="EMBL/GenBank/DDBJ databases">
        <authorList>
            <person name="Zheng W."/>
        </authorList>
    </citation>
    <scope>NUCLEOTIDE SEQUENCE</scope>
    <source>
        <strain evidence="14">QDHG01</strain>
    </source>
</reference>
<dbReference type="GO" id="GO:0000727">
    <property type="term" value="P:double-strand break repair via break-induced replication"/>
    <property type="evidence" value="ECO:0007669"/>
    <property type="project" value="TreeGrafter"/>
</dbReference>
<dbReference type="InterPro" id="IPR012340">
    <property type="entry name" value="NA-bd_OB-fold"/>
</dbReference>
<dbReference type="Pfam" id="PF00493">
    <property type="entry name" value="MCM"/>
    <property type="match status" value="1"/>
</dbReference>
<comment type="subunit">
    <text evidence="12">Component of the MCM2-7 complex.</text>
</comment>
<evidence type="ECO:0000256" key="8">
    <source>
        <dbReference type="ARBA" id="ARBA00023125"/>
    </source>
</evidence>
<dbReference type="GO" id="GO:0003688">
    <property type="term" value="F:DNA replication origin binding"/>
    <property type="evidence" value="ECO:0007669"/>
    <property type="project" value="UniProtKB-UniRule"/>
</dbReference>
<dbReference type="GO" id="GO:0006270">
    <property type="term" value="P:DNA replication initiation"/>
    <property type="evidence" value="ECO:0007669"/>
    <property type="project" value="UniProtKB-UniRule"/>
</dbReference>
<dbReference type="PRINTS" id="PR01661">
    <property type="entry name" value="MCMPROTEIN5"/>
</dbReference>
<dbReference type="GO" id="GO:0005524">
    <property type="term" value="F:ATP binding"/>
    <property type="evidence" value="ECO:0007669"/>
    <property type="project" value="UniProtKB-UniRule"/>
</dbReference>
<dbReference type="InterPro" id="IPR027417">
    <property type="entry name" value="P-loop_NTPase"/>
</dbReference>
<dbReference type="Gene3D" id="3.40.50.300">
    <property type="entry name" value="P-loop containing nucleotide triphosphate hydrolases"/>
    <property type="match status" value="1"/>
</dbReference>
<dbReference type="PRINTS" id="PR01657">
    <property type="entry name" value="MCMFAMILY"/>
</dbReference>
<keyword evidence="7 11" id="KW-0067">ATP-binding</keyword>
<evidence type="ECO:0000256" key="10">
    <source>
        <dbReference type="ARBA" id="ARBA00023306"/>
    </source>
</evidence>
<comment type="similarity">
    <text evidence="2 11">Belongs to the MCM family.</text>
</comment>
<evidence type="ECO:0000256" key="3">
    <source>
        <dbReference type="ARBA" id="ARBA00022705"/>
    </source>
</evidence>